<evidence type="ECO:0000256" key="7">
    <source>
        <dbReference type="SAM" id="Phobius"/>
    </source>
</evidence>
<feature type="compositionally biased region" description="Pro residues" evidence="6">
    <location>
        <begin position="279"/>
        <end position="303"/>
    </location>
</feature>
<keyword evidence="10" id="KW-1185">Reference proteome</keyword>
<feature type="domain" description="Polysaccharide chain length determinant N-terminal" evidence="8">
    <location>
        <begin position="1"/>
        <end position="51"/>
    </location>
</feature>
<dbReference type="Pfam" id="PF02706">
    <property type="entry name" value="Wzz"/>
    <property type="match status" value="1"/>
</dbReference>
<feature type="transmembrane region" description="Helical" evidence="7">
    <location>
        <begin position="182"/>
        <end position="203"/>
    </location>
</feature>
<name>A0ABV5D1E5_9ACTN</name>
<feature type="region of interest" description="Disordered" evidence="6">
    <location>
        <begin position="207"/>
        <end position="303"/>
    </location>
</feature>
<evidence type="ECO:0000313" key="10">
    <source>
        <dbReference type="Proteomes" id="UP001582793"/>
    </source>
</evidence>
<keyword evidence="5 7" id="KW-0472">Membrane</keyword>
<evidence type="ECO:0000256" key="5">
    <source>
        <dbReference type="ARBA" id="ARBA00023136"/>
    </source>
</evidence>
<feature type="transmembrane region" description="Helical" evidence="7">
    <location>
        <begin position="14"/>
        <end position="34"/>
    </location>
</feature>
<dbReference type="EMBL" id="JBCGDC010000122">
    <property type="protein sequence ID" value="MFB6397081.1"/>
    <property type="molecule type" value="Genomic_DNA"/>
</dbReference>
<comment type="subcellular location">
    <subcellularLocation>
        <location evidence="1">Cell membrane</location>
        <topology evidence="1">Multi-pass membrane protein</topology>
    </subcellularLocation>
</comment>
<keyword evidence="2" id="KW-1003">Cell membrane</keyword>
<feature type="compositionally biased region" description="Low complexity" evidence="6">
    <location>
        <begin position="252"/>
        <end position="278"/>
    </location>
</feature>
<protein>
    <submittedName>
        <fullName evidence="9">Wzz/FepE/Etk N-terminal domain-containing protein</fullName>
    </submittedName>
</protein>
<evidence type="ECO:0000256" key="1">
    <source>
        <dbReference type="ARBA" id="ARBA00004651"/>
    </source>
</evidence>
<evidence type="ECO:0000256" key="2">
    <source>
        <dbReference type="ARBA" id="ARBA00022475"/>
    </source>
</evidence>
<keyword evidence="4 7" id="KW-1133">Transmembrane helix</keyword>
<evidence type="ECO:0000313" key="9">
    <source>
        <dbReference type="EMBL" id="MFB6397081.1"/>
    </source>
</evidence>
<accession>A0ABV5D1E5</accession>
<reference evidence="9 10" key="1">
    <citation type="submission" date="2024-04" db="EMBL/GenBank/DDBJ databases">
        <title>Polymorphospora sp. isolated from Baiyangdian Lake in Xiong'an New Area.</title>
        <authorList>
            <person name="Zhang X."/>
            <person name="Liu J."/>
        </authorList>
    </citation>
    <scope>NUCLEOTIDE SEQUENCE [LARGE SCALE GENOMIC DNA]</scope>
    <source>
        <strain evidence="9 10">2-325</strain>
    </source>
</reference>
<dbReference type="InterPro" id="IPR003856">
    <property type="entry name" value="LPS_length_determ_N"/>
</dbReference>
<evidence type="ECO:0000256" key="6">
    <source>
        <dbReference type="SAM" id="MobiDB-lite"/>
    </source>
</evidence>
<evidence type="ECO:0000256" key="4">
    <source>
        <dbReference type="ARBA" id="ARBA00022989"/>
    </source>
</evidence>
<sequence length="303" mass="31074">MDLFEILLVAVRRWYVSVPAVLVAILTAVAVGFVMQPEYKASATVLLIPPTVNPNDRRPTPASATPVEGNPWLSLGEVGMAQAVQVSVTAPQARQRVEAAGGVPDYEVGHTVRSGLLTIDVAAPTPEQVAVTVDTVTALIAEEVVERQRDYDPGPGEAIGTQLLDSGAGVVTSRFHILRTQLIVGAVGMVLATVFVVSFHAIARRPSRSRREQLASASRSGTGSVGVASVGASRIDPASPEAARVDRDVRPARPGNGRATGAASVGRAGSVGVAKVVGPAPPSASAPPPAPATWPPAPPGGRG</sequence>
<evidence type="ECO:0000256" key="3">
    <source>
        <dbReference type="ARBA" id="ARBA00022692"/>
    </source>
</evidence>
<feature type="compositionally biased region" description="Low complexity" evidence="6">
    <location>
        <begin position="215"/>
        <end position="234"/>
    </location>
</feature>
<keyword evidence="3 7" id="KW-0812">Transmembrane</keyword>
<comment type="caution">
    <text evidence="9">The sequence shown here is derived from an EMBL/GenBank/DDBJ whole genome shotgun (WGS) entry which is preliminary data.</text>
</comment>
<organism evidence="9 10">
    <name type="scientific">Polymorphospora lycopeni</name>
    <dbReference type="NCBI Taxonomy" id="3140240"/>
    <lineage>
        <taxon>Bacteria</taxon>
        <taxon>Bacillati</taxon>
        <taxon>Actinomycetota</taxon>
        <taxon>Actinomycetes</taxon>
        <taxon>Micromonosporales</taxon>
        <taxon>Micromonosporaceae</taxon>
        <taxon>Polymorphospora</taxon>
    </lineage>
</organism>
<gene>
    <name evidence="9" type="ORF">AAFH96_28845</name>
</gene>
<evidence type="ECO:0000259" key="8">
    <source>
        <dbReference type="Pfam" id="PF02706"/>
    </source>
</evidence>
<dbReference type="RefSeq" id="WP_375736298.1">
    <property type="nucleotide sequence ID" value="NZ_JBCGDC010000122.1"/>
</dbReference>
<proteinExistence type="predicted"/>
<dbReference type="Proteomes" id="UP001582793">
    <property type="component" value="Unassembled WGS sequence"/>
</dbReference>